<feature type="transmembrane region" description="Helical" evidence="1">
    <location>
        <begin position="105"/>
        <end position="126"/>
    </location>
</feature>
<dbReference type="EMBL" id="JAFLVX010000007">
    <property type="protein sequence ID" value="MBO0475851.1"/>
    <property type="molecule type" value="Genomic_DNA"/>
</dbReference>
<dbReference type="Proteomes" id="UP000664857">
    <property type="component" value="Unassembled WGS sequence"/>
</dbReference>
<keyword evidence="1" id="KW-1133">Transmembrane helix</keyword>
<keyword evidence="3" id="KW-1185">Reference proteome</keyword>
<feature type="transmembrane region" description="Helical" evidence="1">
    <location>
        <begin position="37"/>
        <end position="56"/>
    </location>
</feature>
<feature type="transmembrane region" description="Helical" evidence="1">
    <location>
        <begin position="605"/>
        <end position="622"/>
    </location>
</feature>
<feature type="transmembrane region" description="Helical" evidence="1">
    <location>
        <begin position="327"/>
        <end position="348"/>
    </location>
</feature>
<organism evidence="2 3">
    <name type="scientific">Candidatus Vagococcus giribetii</name>
    <dbReference type="NCBI Taxonomy" id="2230876"/>
    <lineage>
        <taxon>Bacteria</taxon>
        <taxon>Bacillati</taxon>
        <taxon>Bacillota</taxon>
        <taxon>Bacilli</taxon>
        <taxon>Lactobacillales</taxon>
        <taxon>Enterococcaceae</taxon>
        <taxon>Vagococcus</taxon>
    </lineage>
</organism>
<protein>
    <recommendedName>
        <fullName evidence="4">Glycosyltransferase RgtA/B/C/D-like domain-containing protein</fullName>
    </recommendedName>
</protein>
<feature type="transmembrane region" description="Helical" evidence="1">
    <location>
        <begin position="251"/>
        <end position="271"/>
    </location>
</feature>
<evidence type="ECO:0008006" key="4">
    <source>
        <dbReference type="Google" id="ProtNLM"/>
    </source>
</evidence>
<proteinExistence type="predicted"/>
<dbReference type="InterPro" id="IPR046062">
    <property type="entry name" value="DUF6020"/>
</dbReference>
<feature type="transmembrane region" description="Helical" evidence="1">
    <location>
        <begin position="7"/>
        <end position="25"/>
    </location>
</feature>
<reference evidence="2 3" key="1">
    <citation type="submission" date="2021-03" db="EMBL/GenBank/DDBJ databases">
        <title>Enterococcal diversity collection.</title>
        <authorList>
            <person name="Gilmore M.S."/>
            <person name="Schwartzman J."/>
            <person name="Van Tyne D."/>
            <person name="Martin M."/>
            <person name="Earl A.M."/>
            <person name="Manson A.L."/>
            <person name="Straub T."/>
            <person name="Salamzade R."/>
            <person name="Saavedra J."/>
            <person name="Lebreton F."/>
            <person name="Prichula J."/>
            <person name="Schaufler K."/>
            <person name="Gaca A."/>
            <person name="Sgardioli B."/>
            <person name="Wagenaar J."/>
            <person name="Strong T."/>
        </authorList>
    </citation>
    <scope>NUCLEOTIDE SEQUENCE [LARGE SCALE GENOMIC DNA]</scope>
    <source>
        <strain evidence="2 3">DIV0080</strain>
    </source>
</reference>
<feature type="transmembrane region" description="Helical" evidence="1">
    <location>
        <begin position="147"/>
        <end position="171"/>
    </location>
</feature>
<accession>A0ABS3HSL0</accession>
<dbReference type="RefSeq" id="WP_206964653.1">
    <property type="nucleotide sequence ID" value="NZ_JAFLVX010000007.1"/>
</dbReference>
<sequence>MKNRDYIILVSQSIFFTIGLLFIFDDSKPFEVAFKNSMMKSGVLSTVLFLSFFYILYTKKTFFYEIKLSFIQWLISLFLAFNQLFRVSLQSTQNLDVIFKSIPNVIVSLIILYTFTFIFNTIQGVIEKLLQREYSPLESESKIMNKFYKNPFLFSFILIIICWIPIILINYPSILVVDAFRQMRQYYGEVPIANAHPPIHTIMFGLSIDLGRKLGSADLGLFLSNVPQILLTATGFSLTSVTLKRLRVPKFILYINLIIGCFSPAILGMLMVSTKDLLFSSSVLVLYNIVVLYLIIENKKVKDRVFYGIFFIIMSTLVILFRKNGIFMIYPILLIFMIKTIISTVSVIKNKGKDKTSILISLGVTVILFIPIFLSQKIDNALEMKYSMEEDVKKSEMLSIPFQQTARYVKKYPEEVTSSEEKVIRKVLDYENLEKLYVPHVSDNVKRTNPRDTTKEEFREYFITWYKMFLKHPEVYVEATASQNYYMFSFENLNNYYMYLENGYYKKKNVPEGEKYQEIMSKLGITHRDNKMGIQANLVRVYKMIDSIPILNFISNFSVWIVLLLLMFGISIKKKCYQTLLLTIPMIMLLATIFAGPIIRGYVRYGLPFILVGPLLIGMLFFETNKEKNKIIL</sequence>
<comment type="caution">
    <text evidence="2">The sequence shown here is derived from an EMBL/GenBank/DDBJ whole genome shotgun (WGS) entry which is preliminary data.</text>
</comment>
<name>A0ABS3HSL0_9ENTE</name>
<feature type="transmembrane region" description="Helical" evidence="1">
    <location>
        <begin position="68"/>
        <end position="85"/>
    </location>
</feature>
<feature type="transmembrane region" description="Helical" evidence="1">
    <location>
        <begin position="219"/>
        <end position="239"/>
    </location>
</feature>
<feature type="transmembrane region" description="Helical" evidence="1">
    <location>
        <begin position="580"/>
        <end position="599"/>
    </location>
</feature>
<gene>
    <name evidence="2" type="ORF">DOK76_02135</name>
</gene>
<feature type="transmembrane region" description="Helical" evidence="1">
    <location>
        <begin position="550"/>
        <end position="568"/>
    </location>
</feature>
<evidence type="ECO:0000256" key="1">
    <source>
        <dbReference type="SAM" id="Phobius"/>
    </source>
</evidence>
<evidence type="ECO:0000313" key="3">
    <source>
        <dbReference type="Proteomes" id="UP000664857"/>
    </source>
</evidence>
<dbReference type="Pfam" id="PF19484">
    <property type="entry name" value="DUF6020"/>
    <property type="match status" value="1"/>
</dbReference>
<evidence type="ECO:0000313" key="2">
    <source>
        <dbReference type="EMBL" id="MBO0475851.1"/>
    </source>
</evidence>
<feature type="transmembrane region" description="Helical" evidence="1">
    <location>
        <begin position="277"/>
        <end position="296"/>
    </location>
</feature>
<keyword evidence="1" id="KW-0472">Membrane</keyword>
<keyword evidence="1" id="KW-0812">Transmembrane</keyword>
<feature type="transmembrane region" description="Helical" evidence="1">
    <location>
        <begin position="357"/>
        <end position="374"/>
    </location>
</feature>
<feature type="transmembrane region" description="Helical" evidence="1">
    <location>
        <begin position="305"/>
        <end position="321"/>
    </location>
</feature>